<dbReference type="InterPro" id="IPR038765">
    <property type="entry name" value="Papain-like_cys_pep_sf"/>
</dbReference>
<organism evidence="2 3">
    <name type="scientific">Aurantimonas aggregata</name>
    <dbReference type="NCBI Taxonomy" id="2047720"/>
    <lineage>
        <taxon>Bacteria</taxon>
        <taxon>Pseudomonadati</taxon>
        <taxon>Pseudomonadota</taxon>
        <taxon>Alphaproteobacteria</taxon>
        <taxon>Hyphomicrobiales</taxon>
        <taxon>Aurantimonadaceae</taxon>
        <taxon>Aurantimonas</taxon>
    </lineage>
</organism>
<dbReference type="AlphaFoldDB" id="A0A6L9MK26"/>
<comment type="caution">
    <text evidence="2">The sequence shown here is derived from an EMBL/GenBank/DDBJ whole genome shotgun (WGS) entry which is preliminary data.</text>
</comment>
<feature type="chain" id="PRO_5027035649" description="Peptidoglycan peptidase" evidence="1">
    <location>
        <begin position="28"/>
        <end position="229"/>
    </location>
</feature>
<evidence type="ECO:0000313" key="3">
    <source>
        <dbReference type="Proteomes" id="UP000476332"/>
    </source>
</evidence>
<gene>
    <name evidence="2" type="ORF">GTW51_15475</name>
</gene>
<feature type="signal peptide" evidence="1">
    <location>
        <begin position="1"/>
        <end position="27"/>
    </location>
</feature>
<name>A0A6L9MK26_9HYPH</name>
<dbReference type="Gene3D" id="3.90.1720.10">
    <property type="entry name" value="endopeptidase domain like (from Nostoc punctiforme)"/>
    <property type="match status" value="1"/>
</dbReference>
<evidence type="ECO:0000313" key="2">
    <source>
        <dbReference type="EMBL" id="NDV88101.1"/>
    </source>
</evidence>
<accession>A0A6L9MK26</accession>
<evidence type="ECO:0008006" key="4">
    <source>
        <dbReference type="Google" id="ProtNLM"/>
    </source>
</evidence>
<dbReference type="Pfam" id="PF05708">
    <property type="entry name" value="Peptidase_C92"/>
    <property type="match status" value="1"/>
</dbReference>
<dbReference type="SUPFAM" id="SSF54001">
    <property type="entry name" value="Cysteine proteinases"/>
    <property type="match status" value="1"/>
</dbReference>
<dbReference type="RefSeq" id="WP_163044939.1">
    <property type="nucleotide sequence ID" value="NZ_JAAAMJ010000013.1"/>
</dbReference>
<dbReference type="InterPro" id="IPR024453">
    <property type="entry name" value="Peptidase_C92"/>
</dbReference>
<keyword evidence="1" id="KW-0732">Signal</keyword>
<reference evidence="2 3" key="1">
    <citation type="submission" date="2020-01" db="EMBL/GenBank/DDBJ databases">
        <title>Genomes of bacteria type strains.</title>
        <authorList>
            <person name="Chen J."/>
            <person name="Zhu S."/>
            <person name="Chen J."/>
        </authorList>
    </citation>
    <scope>NUCLEOTIDE SEQUENCE [LARGE SCALE GENOMIC DNA]</scope>
    <source>
        <strain evidence="2 3">KCTC 52919</strain>
    </source>
</reference>
<proteinExistence type="predicted"/>
<protein>
    <recommendedName>
        <fullName evidence="4">Peptidoglycan peptidase</fullName>
    </recommendedName>
</protein>
<sequence length="229" mass="25373">MKLHGMTLSSLCIVLFAIMSLTTQAYAEQEWSGLANGDIIFQDRSGPRSEILKRASGTSITHVGIVRPTGGGFYVAHVMPEHGMFEEPIESFIEKGRGGRYWISRYDGLPYPPDENHPAVASAYASHYLAEYDTFHMPGNEALYDAEFINVVYGENGVDLGEPATLKSLGVRSESDLTTLFGEWEAHPVCQSRKLSAQDCRAELMDFEILTPASIAEDEELELVYTNAR</sequence>
<evidence type="ECO:0000256" key="1">
    <source>
        <dbReference type="SAM" id="SignalP"/>
    </source>
</evidence>
<dbReference type="EMBL" id="JAAAMJ010000013">
    <property type="protein sequence ID" value="NDV88101.1"/>
    <property type="molecule type" value="Genomic_DNA"/>
</dbReference>
<dbReference type="Proteomes" id="UP000476332">
    <property type="component" value="Unassembled WGS sequence"/>
</dbReference>
<keyword evidence="3" id="KW-1185">Reference proteome</keyword>